<dbReference type="Pfam" id="PF04616">
    <property type="entry name" value="Glyco_hydro_43"/>
    <property type="match status" value="1"/>
</dbReference>
<dbReference type="PANTHER" id="PTHR43772">
    <property type="entry name" value="ENDO-1,4-BETA-XYLANASE"/>
    <property type="match status" value="1"/>
</dbReference>
<dbReference type="EMBL" id="JAASQL010000008">
    <property type="protein sequence ID" value="NIJ46540.1"/>
    <property type="molecule type" value="Genomic_DNA"/>
</dbReference>
<proteinExistence type="inferred from homology"/>
<evidence type="ECO:0000313" key="8">
    <source>
        <dbReference type="Proteomes" id="UP000745859"/>
    </source>
</evidence>
<evidence type="ECO:0000256" key="2">
    <source>
        <dbReference type="ARBA" id="ARBA00022651"/>
    </source>
</evidence>
<dbReference type="RefSeq" id="WP_167190850.1">
    <property type="nucleotide sequence ID" value="NZ_JAASQL010000008.1"/>
</dbReference>
<keyword evidence="8" id="KW-1185">Reference proteome</keyword>
<dbReference type="Proteomes" id="UP000745859">
    <property type="component" value="Unassembled WGS sequence"/>
</dbReference>
<name>A0ABX0UF87_9FLAO</name>
<dbReference type="SUPFAM" id="SSF75005">
    <property type="entry name" value="Arabinanase/levansucrase/invertase"/>
    <property type="match status" value="1"/>
</dbReference>
<reference evidence="7 8" key="1">
    <citation type="submission" date="2020-03" db="EMBL/GenBank/DDBJ databases">
        <title>Genomic Encyclopedia of Type Strains, Phase IV (KMG-IV): sequencing the most valuable type-strain genomes for metagenomic binning, comparative biology and taxonomic classification.</title>
        <authorList>
            <person name="Goeker M."/>
        </authorList>
    </citation>
    <scope>NUCLEOTIDE SEQUENCE [LARGE SCALE GENOMIC DNA]</scope>
    <source>
        <strain evidence="7 8">DSM 101599</strain>
    </source>
</reference>
<dbReference type="PROSITE" id="PS51257">
    <property type="entry name" value="PROKAR_LIPOPROTEIN"/>
    <property type="match status" value="1"/>
</dbReference>
<keyword evidence="2" id="KW-0858">Xylan degradation</keyword>
<comment type="similarity">
    <text evidence="1 6">Belongs to the glycosyl hydrolase 43 family.</text>
</comment>
<organism evidence="7 8">
    <name type="scientific">Wenyingzhuangia heitensis</name>
    <dbReference type="NCBI Taxonomy" id="1487859"/>
    <lineage>
        <taxon>Bacteria</taxon>
        <taxon>Pseudomonadati</taxon>
        <taxon>Bacteroidota</taxon>
        <taxon>Flavobacteriia</taxon>
        <taxon>Flavobacteriales</taxon>
        <taxon>Flavobacteriaceae</taxon>
        <taxon>Wenyingzhuangia</taxon>
    </lineage>
</organism>
<dbReference type="CDD" id="cd08990">
    <property type="entry name" value="GH43_AXH_like"/>
    <property type="match status" value="1"/>
</dbReference>
<keyword evidence="4" id="KW-0119">Carbohydrate metabolism</keyword>
<dbReference type="InterPro" id="IPR052176">
    <property type="entry name" value="Glycosyl_Hydrlase_43_Enz"/>
</dbReference>
<evidence type="ECO:0000256" key="6">
    <source>
        <dbReference type="RuleBase" id="RU361187"/>
    </source>
</evidence>
<comment type="caution">
    <text evidence="7">The sequence shown here is derived from an EMBL/GenBank/DDBJ whole genome shotgun (WGS) entry which is preliminary data.</text>
</comment>
<evidence type="ECO:0000256" key="5">
    <source>
        <dbReference type="ARBA" id="ARBA00023295"/>
    </source>
</evidence>
<accession>A0ABX0UF87</accession>
<keyword evidence="5 6" id="KW-0326">Glycosidase</keyword>
<gene>
    <name evidence="7" type="ORF">FHR24_003029</name>
</gene>
<dbReference type="InterPro" id="IPR006710">
    <property type="entry name" value="Glyco_hydro_43"/>
</dbReference>
<evidence type="ECO:0000256" key="3">
    <source>
        <dbReference type="ARBA" id="ARBA00022801"/>
    </source>
</evidence>
<evidence type="ECO:0008006" key="9">
    <source>
        <dbReference type="Google" id="ProtNLM"/>
    </source>
</evidence>
<dbReference type="InterPro" id="IPR023296">
    <property type="entry name" value="Glyco_hydro_beta-prop_sf"/>
</dbReference>
<evidence type="ECO:0000256" key="1">
    <source>
        <dbReference type="ARBA" id="ARBA00009865"/>
    </source>
</evidence>
<keyword evidence="2" id="KW-0624">Polysaccharide degradation</keyword>
<evidence type="ECO:0000256" key="4">
    <source>
        <dbReference type="ARBA" id="ARBA00023277"/>
    </source>
</evidence>
<keyword evidence="3 6" id="KW-0378">Hydrolase</keyword>
<protein>
    <recommendedName>
        <fullName evidence="9">Glycosyl hydrolases family 43</fullName>
    </recommendedName>
</protein>
<sequence>MIVRVKMFVVNLVVVLLMISCKLEQSKITYPYMFKAETNPFVKHIRTADPDAHVWKDGKLWVYTSQDHVPDSTLITAPWHVYNKMDGYHVFSTENMIDWTDHGEILHSKNVEWGLKEGGFMWAPGGAYKNGIYYLYFPHMDKENKFRTGVATSKFPQGPFVAEPNFIEGTSGIDPMCFIDDDGQAYLYFGRMMVAKLSDDMLTLAEKPKRINAGNEKIMEGAFMHKRNGKYYYSYTNHKEEINHGFYSIGDNPYGPFEYKGPVNP</sequence>
<dbReference type="Gene3D" id="2.115.10.20">
    <property type="entry name" value="Glycosyl hydrolase domain, family 43"/>
    <property type="match status" value="1"/>
</dbReference>
<dbReference type="PANTHER" id="PTHR43772:SF2">
    <property type="entry name" value="PUTATIVE (AFU_ORTHOLOGUE AFUA_2G04480)-RELATED"/>
    <property type="match status" value="1"/>
</dbReference>
<evidence type="ECO:0000313" key="7">
    <source>
        <dbReference type="EMBL" id="NIJ46540.1"/>
    </source>
</evidence>